<dbReference type="SUPFAM" id="SSF46785">
    <property type="entry name" value="Winged helix' DNA-binding domain"/>
    <property type="match status" value="1"/>
</dbReference>
<gene>
    <name evidence="3" type="ORF">UFOPK3772_01742</name>
</gene>
<evidence type="ECO:0000259" key="1">
    <source>
        <dbReference type="Pfam" id="PF00293"/>
    </source>
</evidence>
<dbReference type="InterPro" id="IPR015797">
    <property type="entry name" value="NUDIX_hydrolase-like_dom_sf"/>
</dbReference>
<dbReference type="InterPro" id="IPR036390">
    <property type="entry name" value="WH_DNA-bd_sf"/>
</dbReference>
<dbReference type="InterPro" id="IPR054105">
    <property type="entry name" value="WHD_NrtR"/>
</dbReference>
<accession>A0A6J7KIF9</accession>
<dbReference type="InterPro" id="IPR036388">
    <property type="entry name" value="WH-like_DNA-bd_sf"/>
</dbReference>
<name>A0A6J7KIF9_9ZZZZ</name>
<dbReference type="InterPro" id="IPR000086">
    <property type="entry name" value="NUDIX_hydrolase_dom"/>
</dbReference>
<protein>
    <submittedName>
        <fullName evidence="3">Unannotated protein</fullName>
    </submittedName>
</protein>
<organism evidence="3">
    <name type="scientific">freshwater metagenome</name>
    <dbReference type="NCBI Taxonomy" id="449393"/>
    <lineage>
        <taxon>unclassified sequences</taxon>
        <taxon>metagenomes</taxon>
        <taxon>ecological metagenomes</taxon>
    </lineage>
</organism>
<dbReference type="AlphaFoldDB" id="A0A6J7KIF9"/>
<proteinExistence type="predicted"/>
<dbReference type="EMBL" id="CAFBNE010000053">
    <property type="protein sequence ID" value="CAB4954062.1"/>
    <property type="molecule type" value="Genomic_DNA"/>
</dbReference>
<evidence type="ECO:0000259" key="2">
    <source>
        <dbReference type="Pfam" id="PF21906"/>
    </source>
</evidence>
<reference evidence="3" key="1">
    <citation type="submission" date="2020-05" db="EMBL/GenBank/DDBJ databases">
        <authorList>
            <person name="Chiriac C."/>
            <person name="Salcher M."/>
            <person name="Ghai R."/>
            <person name="Kavagutti S V."/>
        </authorList>
    </citation>
    <scope>NUCLEOTIDE SEQUENCE</scope>
</reference>
<dbReference type="CDD" id="cd18873">
    <property type="entry name" value="NUDIX_NadM_like"/>
    <property type="match status" value="1"/>
</dbReference>
<dbReference type="PANTHER" id="PTHR43736:SF4">
    <property type="entry name" value="SLR1690 PROTEIN"/>
    <property type="match status" value="1"/>
</dbReference>
<dbReference type="SUPFAM" id="SSF55811">
    <property type="entry name" value="Nudix"/>
    <property type="match status" value="1"/>
</dbReference>
<dbReference type="Gene3D" id="3.90.79.10">
    <property type="entry name" value="Nucleoside Triphosphate Pyrophosphohydrolase"/>
    <property type="match status" value="1"/>
</dbReference>
<dbReference type="PANTHER" id="PTHR43736">
    <property type="entry name" value="ADP-RIBOSE PYROPHOSPHATASE"/>
    <property type="match status" value="1"/>
</dbReference>
<dbReference type="Pfam" id="PF00293">
    <property type="entry name" value="NUDIX"/>
    <property type="match status" value="1"/>
</dbReference>
<dbReference type="Gene3D" id="1.10.10.10">
    <property type="entry name" value="Winged helix-like DNA-binding domain superfamily/Winged helix DNA-binding domain"/>
    <property type="match status" value="1"/>
</dbReference>
<dbReference type="Pfam" id="PF21906">
    <property type="entry name" value="WHD_NrtR"/>
    <property type="match status" value="1"/>
</dbReference>
<sequence>MTREAAFRDEAGCALADYPRPSVAVDTALMTVIPAADGVSAQLGILLVRRPPQPAEARPGWALPGTFLHGGETLADAVRRSLDEKAGVTGREPQQLHVFDDPQRDDRGWVLSVAHLDVLAFPELEGLRDPTSTRVVPLPIRLRLPYDHFAIIELAIGRLRGEYRAHPDPHGLLRDSFTIADLREVHEAVAGCVLQKDTFRRLMIDELESLPAAAEGRRGRPAQLFARRRPET</sequence>
<feature type="domain" description="Nudix hydrolase" evidence="1">
    <location>
        <begin position="44"/>
        <end position="111"/>
    </location>
</feature>
<evidence type="ECO:0000313" key="3">
    <source>
        <dbReference type="EMBL" id="CAB4954062.1"/>
    </source>
</evidence>
<feature type="domain" description="NrtR DNA-binding winged helix" evidence="2">
    <location>
        <begin position="172"/>
        <end position="225"/>
    </location>
</feature>